<keyword evidence="3" id="KW-1185">Reference proteome</keyword>
<reference evidence="2" key="1">
    <citation type="submission" date="2020-05" db="UniProtKB">
        <authorList>
            <consortium name="EnsemblMetazoa"/>
        </authorList>
    </citation>
    <scope>IDENTIFICATION</scope>
    <source>
        <strain evidence="2">SANGQUA</strain>
    </source>
</reference>
<accession>A0A182XQD3</accession>
<feature type="transmembrane region" description="Helical" evidence="1">
    <location>
        <begin position="72"/>
        <end position="88"/>
    </location>
</feature>
<dbReference type="EnsemblMetazoa" id="AQUA014077-RA">
    <property type="protein sequence ID" value="AQUA014077-PA"/>
    <property type="gene ID" value="AQUA014077"/>
</dbReference>
<dbReference type="Proteomes" id="UP000076407">
    <property type="component" value="Unassembled WGS sequence"/>
</dbReference>
<dbReference type="PANTHER" id="PTHR21715">
    <property type="entry name" value="RH04127P"/>
    <property type="match status" value="1"/>
</dbReference>
<evidence type="ECO:0000313" key="3">
    <source>
        <dbReference type="Proteomes" id="UP000076407"/>
    </source>
</evidence>
<keyword evidence="1" id="KW-0472">Membrane</keyword>
<proteinExistence type="predicted"/>
<organism evidence="2 3">
    <name type="scientific">Anopheles quadriannulatus</name>
    <name type="common">Mosquito</name>
    <dbReference type="NCBI Taxonomy" id="34691"/>
    <lineage>
        <taxon>Eukaryota</taxon>
        <taxon>Metazoa</taxon>
        <taxon>Ecdysozoa</taxon>
        <taxon>Arthropoda</taxon>
        <taxon>Hexapoda</taxon>
        <taxon>Insecta</taxon>
        <taxon>Pterygota</taxon>
        <taxon>Neoptera</taxon>
        <taxon>Endopterygota</taxon>
        <taxon>Diptera</taxon>
        <taxon>Nematocera</taxon>
        <taxon>Culicoidea</taxon>
        <taxon>Culicidae</taxon>
        <taxon>Anophelinae</taxon>
        <taxon>Anopheles</taxon>
    </lineage>
</organism>
<protein>
    <submittedName>
        <fullName evidence="2">Uncharacterized protein</fullName>
    </submittedName>
</protein>
<evidence type="ECO:0000256" key="1">
    <source>
        <dbReference type="SAM" id="Phobius"/>
    </source>
</evidence>
<sequence length="94" mass="10742">MSTSSYIIGSTQGEGEIFYSTYEPTNEEIIEYAVKIGIDPEKETSIIYLARQGLLHPLPDNWKPWYVKNKTVIYPLVIICIILVRHSGKIVRSI</sequence>
<dbReference type="PANTHER" id="PTHR21715:SF0">
    <property type="entry name" value="RH04127P"/>
    <property type="match status" value="1"/>
</dbReference>
<dbReference type="VEuPathDB" id="VectorBase:AQUA014077"/>
<dbReference type="STRING" id="34691.A0A182XQD3"/>
<dbReference type="InterPro" id="IPR053233">
    <property type="entry name" value="ABRA-related"/>
</dbReference>
<keyword evidence="1" id="KW-0812">Transmembrane</keyword>
<evidence type="ECO:0000313" key="2">
    <source>
        <dbReference type="EnsemblMetazoa" id="AQUA014077-PA"/>
    </source>
</evidence>
<dbReference type="AlphaFoldDB" id="A0A182XQD3"/>
<dbReference type="Gene3D" id="3.30.1470.10">
    <property type="entry name" value="Photosystem I PsaD, reaction center subunit II"/>
    <property type="match status" value="1"/>
</dbReference>
<name>A0A182XQD3_ANOQN</name>
<keyword evidence="1" id="KW-1133">Transmembrane helix</keyword>